<organism evidence="2">
    <name type="scientific">Cyanothece sp. (strain PCC 7425 / ATCC 29141)</name>
    <dbReference type="NCBI Taxonomy" id="395961"/>
    <lineage>
        <taxon>Bacteria</taxon>
        <taxon>Bacillati</taxon>
        <taxon>Cyanobacteriota</taxon>
        <taxon>Cyanophyceae</taxon>
        <taxon>Gomontiellales</taxon>
        <taxon>Cyanothecaceae</taxon>
        <taxon>Cyanothece</taxon>
    </lineage>
</organism>
<dbReference type="eggNOG" id="COG2217">
    <property type="taxonomic scope" value="Bacteria"/>
</dbReference>
<feature type="region of interest" description="Disordered" evidence="1">
    <location>
        <begin position="89"/>
        <end position="126"/>
    </location>
</feature>
<dbReference type="AlphaFoldDB" id="B8HUR6"/>
<accession>B8HUR6</accession>
<sequence length="275" mass="29403">MEYEVKSAIAGRIRIKVPRLAHDPDYAGKLKGLVDGINGVYNCQINPAASSILIEYFCDGNHSTQAMAELLVGCIDRANGVATLSKVVAPPPQEKSTSGASAAVTPPVPEVQPQASLPEEPAGLESTLPFPLETVTESVPEPVAEVAISESESEVESVAEEVETATAEMETSLEAEVEQEAPLAIASSEDTQEEDETEDETDDEADDEDEPAGLSSLSQGDLAKRLGVVSQSLSPRRTKPDFPEWSRSKDPEGIAWQFDSQQKVFYPLSSSSDPN</sequence>
<feature type="compositionally biased region" description="Basic and acidic residues" evidence="1">
    <location>
        <begin position="238"/>
        <end position="252"/>
    </location>
</feature>
<dbReference type="Pfam" id="PF19991">
    <property type="entry name" value="HMA_2"/>
    <property type="match status" value="1"/>
</dbReference>
<reference evidence="2" key="1">
    <citation type="submission" date="2009-01" db="EMBL/GenBank/DDBJ databases">
        <title>Complete sequence of chromosome Cyanothece sp. PCC 7425.</title>
        <authorList>
            <consortium name="US DOE Joint Genome Institute"/>
            <person name="Lucas S."/>
            <person name="Copeland A."/>
            <person name="Lapidus A."/>
            <person name="Glavina del Rio T."/>
            <person name="Dalin E."/>
            <person name="Tice H."/>
            <person name="Bruce D."/>
            <person name="Goodwin L."/>
            <person name="Pitluck S."/>
            <person name="Sims D."/>
            <person name="Meineke L."/>
            <person name="Brettin T."/>
            <person name="Detter J.C."/>
            <person name="Han C."/>
            <person name="Larimer F."/>
            <person name="Land M."/>
            <person name="Hauser L."/>
            <person name="Kyrpides N."/>
            <person name="Ovchinnikova G."/>
            <person name="Liberton M."/>
            <person name="Stoeckel J."/>
            <person name="Banerjee A."/>
            <person name="Singh A."/>
            <person name="Page L."/>
            <person name="Sato H."/>
            <person name="Zhao L."/>
            <person name="Sherman L."/>
            <person name="Pakrasi H."/>
            <person name="Richardson P."/>
        </authorList>
    </citation>
    <scope>NUCLEOTIDE SEQUENCE</scope>
    <source>
        <strain evidence="2">PCC 7425</strain>
    </source>
</reference>
<dbReference type="STRING" id="395961.Cyan7425_3953"/>
<dbReference type="OrthoDB" id="490216at2"/>
<dbReference type="HOGENOM" id="CLU_860119_0_0_3"/>
<gene>
    <name evidence="2" type="ordered locus">Cyan7425_3953</name>
</gene>
<name>B8HUR6_CYAP4</name>
<evidence type="ECO:0000256" key="1">
    <source>
        <dbReference type="SAM" id="MobiDB-lite"/>
    </source>
</evidence>
<dbReference type="EMBL" id="CP001344">
    <property type="protein sequence ID" value="ACL46268.1"/>
    <property type="molecule type" value="Genomic_DNA"/>
</dbReference>
<feature type="region of interest" description="Disordered" evidence="1">
    <location>
        <begin position="145"/>
        <end position="255"/>
    </location>
</feature>
<protein>
    <submittedName>
        <fullName evidence="2">Uncharacterized protein</fullName>
    </submittedName>
</protein>
<feature type="compositionally biased region" description="Acidic residues" evidence="1">
    <location>
        <begin position="151"/>
        <end position="163"/>
    </location>
</feature>
<dbReference type="KEGG" id="cyn:Cyan7425_3953"/>
<proteinExistence type="predicted"/>
<evidence type="ECO:0000313" key="2">
    <source>
        <dbReference type="EMBL" id="ACL46268.1"/>
    </source>
</evidence>
<feature type="compositionally biased region" description="Acidic residues" evidence="1">
    <location>
        <begin position="190"/>
        <end position="211"/>
    </location>
</feature>